<gene>
    <name evidence="1" type="ORF">GCM10011514_14750</name>
</gene>
<protein>
    <recommendedName>
        <fullName evidence="3">ABC transporter ATPase</fullName>
    </recommendedName>
</protein>
<evidence type="ECO:0008006" key="3">
    <source>
        <dbReference type="Google" id="ProtNLM"/>
    </source>
</evidence>
<sequence length="206" mass="23623">MRLFYKNLIDFIGDYFHKNIVYKLIVAHFKSVPQIFNHIVMYVDFDKIPQDARIWVYQANRQLTDDEVNTVESYLKPAVNQWAAHGAALLASAKVLHNRFVIIALDQNMNAASGCSIDASTRWFKELGDALNIDFFDRSQAYLDGDEIKTFSVFQYKKAVESGLVSPETIIFNNIILSTLDDLNSKWQMKAIDAPTLKRFFVNTLA</sequence>
<evidence type="ECO:0000313" key="2">
    <source>
        <dbReference type="Proteomes" id="UP000609064"/>
    </source>
</evidence>
<dbReference type="AlphaFoldDB" id="A0A916YNI1"/>
<dbReference type="EMBL" id="BMKK01000003">
    <property type="protein sequence ID" value="GGD51576.1"/>
    <property type="molecule type" value="Genomic_DNA"/>
</dbReference>
<evidence type="ECO:0000313" key="1">
    <source>
        <dbReference type="EMBL" id="GGD51576.1"/>
    </source>
</evidence>
<proteinExistence type="predicted"/>
<accession>A0A916YNI1</accession>
<reference evidence="1" key="2">
    <citation type="submission" date="2020-09" db="EMBL/GenBank/DDBJ databases">
        <authorList>
            <person name="Sun Q."/>
            <person name="Zhou Y."/>
        </authorList>
    </citation>
    <scope>NUCLEOTIDE SEQUENCE</scope>
    <source>
        <strain evidence="1">CGMCC 1.15958</strain>
    </source>
</reference>
<dbReference type="Proteomes" id="UP000609064">
    <property type="component" value="Unassembled WGS sequence"/>
</dbReference>
<reference evidence="1" key="1">
    <citation type="journal article" date="2014" name="Int. J. Syst. Evol. Microbiol.">
        <title>Complete genome sequence of Corynebacterium casei LMG S-19264T (=DSM 44701T), isolated from a smear-ripened cheese.</title>
        <authorList>
            <consortium name="US DOE Joint Genome Institute (JGI-PGF)"/>
            <person name="Walter F."/>
            <person name="Albersmeier A."/>
            <person name="Kalinowski J."/>
            <person name="Ruckert C."/>
        </authorList>
    </citation>
    <scope>NUCLEOTIDE SEQUENCE</scope>
    <source>
        <strain evidence="1">CGMCC 1.15958</strain>
    </source>
</reference>
<organism evidence="1 2">
    <name type="scientific">Emticicia aquatilis</name>
    <dbReference type="NCBI Taxonomy" id="1537369"/>
    <lineage>
        <taxon>Bacteria</taxon>
        <taxon>Pseudomonadati</taxon>
        <taxon>Bacteroidota</taxon>
        <taxon>Cytophagia</taxon>
        <taxon>Cytophagales</taxon>
        <taxon>Leadbetterellaceae</taxon>
        <taxon>Emticicia</taxon>
    </lineage>
</organism>
<name>A0A916YNI1_9BACT</name>
<keyword evidence="2" id="KW-1185">Reference proteome</keyword>
<comment type="caution">
    <text evidence="1">The sequence shown here is derived from an EMBL/GenBank/DDBJ whole genome shotgun (WGS) entry which is preliminary data.</text>
</comment>